<gene>
    <name evidence="5" type="ORF">D9R14_17475</name>
</gene>
<name>A0A3L7A5Q2_9HYPH</name>
<proteinExistence type="predicted"/>
<dbReference type="Gene3D" id="1.10.10.60">
    <property type="entry name" value="Homeodomain-like"/>
    <property type="match status" value="1"/>
</dbReference>
<dbReference type="AlphaFoldDB" id="A0A3L7A5Q2"/>
<evidence type="ECO:0000256" key="3">
    <source>
        <dbReference type="ARBA" id="ARBA00023163"/>
    </source>
</evidence>
<evidence type="ECO:0000259" key="4">
    <source>
        <dbReference type="PROSITE" id="PS01124"/>
    </source>
</evidence>
<protein>
    <submittedName>
        <fullName evidence="5">AraC family transcriptional regulator</fullName>
    </submittedName>
</protein>
<keyword evidence="3" id="KW-0804">Transcription</keyword>
<dbReference type="GO" id="GO:0003700">
    <property type="term" value="F:DNA-binding transcription factor activity"/>
    <property type="evidence" value="ECO:0007669"/>
    <property type="project" value="InterPro"/>
</dbReference>
<dbReference type="Pfam" id="PF12625">
    <property type="entry name" value="Arabinose_bd"/>
    <property type="match status" value="1"/>
</dbReference>
<dbReference type="InterPro" id="IPR032687">
    <property type="entry name" value="AraC-type_N"/>
</dbReference>
<keyword evidence="6" id="KW-1185">Reference proteome</keyword>
<keyword evidence="1" id="KW-0805">Transcription regulation</keyword>
<dbReference type="PROSITE" id="PS01124">
    <property type="entry name" value="HTH_ARAC_FAMILY_2"/>
    <property type="match status" value="1"/>
</dbReference>
<dbReference type="RefSeq" id="WP_121624636.1">
    <property type="nucleotide sequence ID" value="NZ_JACIIW010000011.1"/>
</dbReference>
<evidence type="ECO:0000256" key="1">
    <source>
        <dbReference type="ARBA" id="ARBA00023015"/>
    </source>
</evidence>
<dbReference type="SMART" id="SM00342">
    <property type="entry name" value="HTH_ARAC"/>
    <property type="match status" value="1"/>
</dbReference>
<dbReference type="PANTHER" id="PTHR47894">
    <property type="entry name" value="HTH-TYPE TRANSCRIPTIONAL REGULATOR GADX"/>
    <property type="match status" value="1"/>
</dbReference>
<dbReference type="GO" id="GO:0000976">
    <property type="term" value="F:transcription cis-regulatory region binding"/>
    <property type="evidence" value="ECO:0007669"/>
    <property type="project" value="TreeGrafter"/>
</dbReference>
<dbReference type="PANTHER" id="PTHR47894:SF4">
    <property type="entry name" value="HTH-TYPE TRANSCRIPTIONAL REGULATOR GADX"/>
    <property type="match status" value="1"/>
</dbReference>
<dbReference type="Pfam" id="PF12833">
    <property type="entry name" value="HTH_18"/>
    <property type="match status" value="1"/>
</dbReference>
<dbReference type="OrthoDB" id="9805730at2"/>
<evidence type="ECO:0000313" key="5">
    <source>
        <dbReference type="EMBL" id="RLP75170.1"/>
    </source>
</evidence>
<reference evidence="5 6" key="1">
    <citation type="submission" date="2018-10" db="EMBL/GenBank/DDBJ databases">
        <title>Xanthobacter tagetidis genome sequencing and assembly.</title>
        <authorList>
            <person name="Maclea K.S."/>
            <person name="Goen A.E."/>
            <person name="Fatima S.A."/>
        </authorList>
    </citation>
    <scope>NUCLEOTIDE SEQUENCE [LARGE SCALE GENOMIC DNA]</scope>
    <source>
        <strain evidence="5 6">ATCC 700314</strain>
    </source>
</reference>
<evidence type="ECO:0000256" key="2">
    <source>
        <dbReference type="ARBA" id="ARBA00023125"/>
    </source>
</evidence>
<sequence>MLRTPLQRVGPLALLPAVLSEWGVPLDAVFTDAGIAPQDLVPDARLPMPALVGLLERAARLSGRGDLGLRLGERADHRMLGLVGEMMTRAPTLGDALRDYVGLQIGYSRSATVYLQRLGDHVAIGYGIYDGPSPGGRQIYDLVTAVGCNMIRALTAGKAQPVRVLQCCRPPRDGSAHSAVLRVGVQFDQEQTCVILAAADLALPLPTAHAAERTRLRDLARAAARGDLDDLSARVRHALRPRLMTGEAGRDQVARELAVSTRTLARQLAARGTTFEDIKDQVRGTVARELLALTELPVGRVAEALDYTTHSAFDHAFQRWTGTTPTRWRATQSEA</sequence>
<accession>A0A3L7A5Q2</accession>
<dbReference type="InterPro" id="IPR018060">
    <property type="entry name" value="HTH_AraC"/>
</dbReference>
<keyword evidence="2" id="KW-0238">DNA-binding</keyword>
<comment type="caution">
    <text evidence="5">The sequence shown here is derived from an EMBL/GenBank/DDBJ whole genome shotgun (WGS) entry which is preliminary data.</text>
</comment>
<organism evidence="5 6">
    <name type="scientific">Xanthobacter tagetidis</name>
    <dbReference type="NCBI Taxonomy" id="60216"/>
    <lineage>
        <taxon>Bacteria</taxon>
        <taxon>Pseudomonadati</taxon>
        <taxon>Pseudomonadota</taxon>
        <taxon>Alphaproteobacteria</taxon>
        <taxon>Hyphomicrobiales</taxon>
        <taxon>Xanthobacteraceae</taxon>
        <taxon>Xanthobacter</taxon>
    </lineage>
</organism>
<dbReference type="SUPFAM" id="SSF46689">
    <property type="entry name" value="Homeodomain-like"/>
    <property type="match status" value="1"/>
</dbReference>
<feature type="domain" description="HTH araC/xylS-type" evidence="4">
    <location>
        <begin position="233"/>
        <end position="331"/>
    </location>
</feature>
<dbReference type="Proteomes" id="UP000269692">
    <property type="component" value="Unassembled WGS sequence"/>
</dbReference>
<evidence type="ECO:0000313" key="6">
    <source>
        <dbReference type="Proteomes" id="UP000269692"/>
    </source>
</evidence>
<dbReference type="InterPro" id="IPR009057">
    <property type="entry name" value="Homeodomain-like_sf"/>
</dbReference>
<dbReference type="EMBL" id="RCTF01000016">
    <property type="protein sequence ID" value="RLP75170.1"/>
    <property type="molecule type" value="Genomic_DNA"/>
</dbReference>
<dbReference type="GO" id="GO:0005829">
    <property type="term" value="C:cytosol"/>
    <property type="evidence" value="ECO:0007669"/>
    <property type="project" value="TreeGrafter"/>
</dbReference>